<name>A0AAE3ML25_9FLAO</name>
<protein>
    <recommendedName>
        <fullName evidence="5">Lipoprotein</fullName>
    </recommendedName>
</protein>
<keyword evidence="2" id="KW-0732">Signal</keyword>
<keyword evidence="4" id="KW-1185">Reference proteome</keyword>
<evidence type="ECO:0008006" key="5">
    <source>
        <dbReference type="Google" id="ProtNLM"/>
    </source>
</evidence>
<dbReference type="Proteomes" id="UP001207116">
    <property type="component" value="Unassembled WGS sequence"/>
</dbReference>
<comment type="caution">
    <text evidence="3">The sequence shown here is derived from an EMBL/GenBank/DDBJ whole genome shotgun (WGS) entry which is preliminary data.</text>
</comment>
<feature type="chain" id="PRO_5042246097" description="Lipoprotein" evidence="2">
    <location>
        <begin position="23"/>
        <end position="574"/>
    </location>
</feature>
<reference evidence="3" key="1">
    <citation type="submission" date="2022-11" db="EMBL/GenBank/DDBJ databases">
        <title>The characterization of three novel Bacteroidetes species and genomic analysis of their roles in tidal elemental geochemical cycles.</title>
        <authorList>
            <person name="Ma K.-J."/>
        </authorList>
    </citation>
    <scope>NUCLEOTIDE SEQUENCE</scope>
    <source>
        <strain evidence="3">M415</strain>
    </source>
</reference>
<accession>A0AAE3ML25</accession>
<evidence type="ECO:0000313" key="3">
    <source>
        <dbReference type="EMBL" id="MCX2718869.1"/>
    </source>
</evidence>
<sequence length="574" mass="62904">MRTSSKLLIAFILLFVLSNCSKNDSGPNTDPDVDSPAPGPNSESFSVVSGNIDLPEGSSLNLSSLTVSSSTNKSTISNGGFELDVYGDYTATYLADANDNVFLIGYKYPDSPNNDITSTSTALGLLMMSPSVLDLSEEGKRLLINRFLGDSNFQVLVEAIEQNIAAGNDLFDSNNTAIMQALVAVFQSSSRPNSNNEELPVFMSRAGRNFIFNAGQGTVPNVYNTIIGVYKNGDKIDNIKVKGVQIVPTSLSELFQGGGGSIGDPIDEEYTLQGDGDFTFKFRTGKPGSDECSPEHEQAFYDNLGQFSYNLLVTLIPFLETSSCATTIINTATTAIESSIDISMNTKDVRVLLLQVADLIIGKSESIISNCVSEIPLESKWLFKFLKQWNFISTAFGAISNGANTTIFGTQWITSNSTTDLFFTVSGNDVVERDFRESYVKYLDTGEIIRFANPVEYYDYSNTCGTRHYMIGHKPSDSDCSFVWTDTFGCLSWRIEVNISNEDGSDQSLSIPYRTVNFRNSLGDHFFRLDDAIGPVSGLNYFTSFQETSEGVFITGDVTFNQSVIRPVEIVLKF</sequence>
<evidence type="ECO:0000313" key="4">
    <source>
        <dbReference type="Proteomes" id="UP001207116"/>
    </source>
</evidence>
<dbReference type="RefSeq" id="WP_266011214.1">
    <property type="nucleotide sequence ID" value="NZ_JAPFQP010000001.1"/>
</dbReference>
<dbReference type="AlphaFoldDB" id="A0AAE3ML25"/>
<evidence type="ECO:0000256" key="2">
    <source>
        <dbReference type="SAM" id="SignalP"/>
    </source>
</evidence>
<organism evidence="3 4">
    <name type="scientific">Lentiprolixibacter aurantiacus</name>
    <dbReference type="NCBI Taxonomy" id="2993939"/>
    <lineage>
        <taxon>Bacteria</taxon>
        <taxon>Pseudomonadati</taxon>
        <taxon>Bacteroidota</taxon>
        <taxon>Flavobacteriia</taxon>
        <taxon>Flavobacteriales</taxon>
        <taxon>Flavobacteriaceae</taxon>
        <taxon>Lentiprolixibacter</taxon>
    </lineage>
</organism>
<dbReference type="EMBL" id="JAPFQP010000001">
    <property type="protein sequence ID" value="MCX2718869.1"/>
    <property type="molecule type" value="Genomic_DNA"/>
</dbReference>
<evidence type="ECO:0000256" key="1">
    <source>
        <dbReference type="SAM" id="MobiDB-lite"/>
    </source>
</evidence>
<feature type="region of interest" description="Disordered" evidence="1">
    <location>
        <begin position="25"/>
        <end position="45"/>
    </location>
</feature>
<gene>
    <name evidence="3" type="ORF">OO016_04570</name>
</gene>
<feature type="signal peptide" evidence="2">
    <location>
        <begin position="1"/>
        <end position="22"/>
    </location>
</feature>
<proteinExistence type="predicted"/>